<dbReference type="Proteomes" id="UP000237819">
    <property type="component" value="Unassembled WGS sequence"/>
</dbReference>
<organism evidence="2 3">
    <name type="scientific">Blastopirellula marina</name>
    <dbReference type="NCBI Taxonomy" id="124"/>
    <lineage>
        <taxon>Bacteria</taxon>
        <taxon>Pseudomonadati</taxon>
        <taxon>Planctomycetota</taxon>
        <taxon>Planctomycetia</taxon>
        <taxon>Pirellulales</taxon>
        <taxon>Pirellulaceae</taxon>
        <taxon>Blastopirellula</taxon>
    </lineage>
</organism>
<comment type="caution">
    <text evidence="2">The sequence shown here is derived from an EMBL/GenBank/DDBJ whole genome shotgun (WGS) entry which is preliminary data.</text>
</comment>
<dbReference type="EMBL" id="PUHZ01000024">
    <property type="protein sequence ID" value="PQO43034.1"/>
    <property type="molecule type" value="Genomic_DNA"/>
</dbReference>
<evidence type="ECO:0000313" key="2">
    <source>
        <dbReference type="EMBL" id="PQO43034.1"/>
    </source>
</evidence>
<reference evidence="2 3" key="1">
    <citation type="submission" date="2018-02" db="EMBL/GenBank/DDBJ databases">
        <title>Comparative genomes isolates from brazilian mangrove.</title>
        <authorList>
            <person name="Araujo J.E."/>
            <person name="Taketani R.G."/>
            <person name="Silva M.C.P."/>
            <person name="Loureco M.V."/>
            <person name="Andreote F.D."/>
        </authorList>
    </citation>
    <scope>NUCLEOTIDE SEQUENCE [LARGE SCALE GENOMIC DNA]</scope>
    <source>
        <strain evidence="2 3">Nap-Phe MGV</strain>
    </source>
</reference>
<sequence>MFALAVGLLALPAISIAADEAAEQKPIYLETLTELVDQKKLDTALELLLREPLVVSSQKAPEVFELSEALFVQLPPDERGRVQGEAIAVVGKIKTVARAIVAHAEAAEKAGDKEQGAKARSAVRLFGETLNKPEHLLVLQLTGKALVNIAEK</sequence>
<feature type="chain" id="PRO_5015680225" evidence="1">
    <location>
        <begin position="18"/>
        <end position="152"/>
    </location>
</feature>
<evidence type="ECO:0000256" key="1">
    <source>
        <dbReference type="SAM" id="SignalP"/>
    </source>
</evidence>
<proteinExistence type="predicted"/>
<dbReference type="AlphaFoldDB" id="A0A2S8GG60"/>
<name>A0A2S8GG60_9BACT</name>
<keyword evidence="1" id="KW-0732">Signal</keyword>
<feature type="signal peptide" evidence="1">
    <location>
        <begin position="1"/>
        <end position="17"/>
    </location>
</feature>
<gene>
    <name evidence="2" type="ORF">C5Y93_25295</name>
</gene>
<accession>A0A2S8GG60</accession>
<protein>
    <submittedName>
        <fullName evidence="2">Uncharacterized protein</fullName>
    </submittedName>
</protein>
<evidence type="ECO:0000313" key="3">
    <source>
        <dbReference type="Proteomes" id="UP000237819"/>
    </source>
</evidence>